<proteinExistence type="inferred from homology"/>
<dbReference type="Pfam" id="PF07715">
    <property type="entry name" value="Plug"/>
    <property type="match status" value="1"/>
</dbReference>
<comment type="similarity">
    <text evidence="2 12 13">Belongs to the TonB-dependent receptor family.</text>
</comment>
<dbReference type="InterPro" id="IPR012910">
    <property type="entry name" value="Plug_dom"/>
</dbReference>
<keyword evidence="15" id="KW-1185">Reference proteome</keyword>
<dbReference type="SUPFAM" id="SSF56935">
    <property type="entry name" value="Porins"/>
    <property type="match status" value="1"/>
</dbReference>
<keyword evidence="8 13" id="KW-0798">TonB box</keyword>
<accession>A0A679ID10</accession>
<sequence>MSSYPVFTRSAVAIAIASLTLSAVAQESTAPTSPEQIAGPADPIVVTATRIPTRYNKLISDVTVVDQEQIRDYSPAEPISDVLANTPGVTVRSNGGLGTATNVQIRGGTNAQTILLIDGLRLNSATTGAPPWAYIPMPQIGRMEVVRGPTSSSYGSDAIGGVVQLFTRKGEGPTKFYADAGYGTYNTTSQNVGVEGSQDGFSYSVYGSNTHSVSFPTKISNASDYNPNPASYTNTSASGNFAYTVYPGQEIGVKALWGNGQNGFTNSKTQMATSLESLNVLSAYTKNRIVEDWTSLIRFGSSQDNSRSWYANNSQTVFNTTQKQAQWQNDLKLPVGNAMLAYEFLNQAVNSTTAYNVTSRNINTVQGGWNADIGNHLLQANLRNDDNSQFGNATTTSLGYGYFILPTVRGTASWGTGFQAPTFNQLYYPGSGGLYKGNANLQPTRSENTEAGLRYNDGVHSAGVIYYYNNITNLVNYTNNYATYTNVGRSIIQGVTTSYDGRVLGLNVMGSVDYQNPQNADAGTWLAYHPQGFGSLTIEKAVTDWKLGAQMQVQGPQQTAPGTSYNTTLGGYSLFNLYGNVKLYKDVSLFARLNNIFDKQYQTIQNYTTPGSNVFVGLRFDNR</sequence>
<evidence type="ECO:0000256" key="9">
    <source>
        <dbReference type="ARBA" id="ARBA00023136"/>
    </source>
</evidence>
<evidence type="ECO:0000313" key="14">
    <source>
        <dbReference type="EMBL" id="BBU68165.1"/>
    </source>
</evidence>
<evidence type="ECO:0000256" key="12">
    <source>
        <dbReference type="PROSITE-ProRule" id="PRU01360"/>
    </source>
</evidence>
<evidence type="ECO:0000256" key="13">
    <source>
        <dbReference type="RuleBase" id="RU003357"/>
    </source>
</evidence>
<evidence type="ECO:0000256" key="10">
    <source>
        <dbReference type="ARBA" id="ARBA00023170"/>
    </source>
</evidence>
<dbReference type="GO" id="GO:0015889">
    <property type="term" value="P:cobalamin transport"/>
    <property type="evidence" value="ECO:0007669"/>
    <property type="project" value="TreeGrafter"/>
</dbReference>
<evidence type="ECO:0000256" key="6">
    <source>
        <dbReference type="ARBA" id="ARBA00022729"/>
    </source>
</evidence>
<evidence type="ECO:0000256" key="7">
    <source>
        <dbReference type="ARBA" id="ARBA00023065"/>
    </source>
</evidence>
<evidence type="ECO:0000256" key="11">
    <source>
        <dbReference type="ARBA" id="ARBA00023237"/>
    </source>
</evidence>
<dbReference type="AlphaFoldDB" id="A0A679ID10"/>
<dbReference type="OrthoDB" id="183532at2"/>
<evidence type="ECO:0000256" key="5">
    <source>
        <dbReference type="ARBA" id="ARBA00022692"/>
    </source>
</evidence>
<dbReference type="Pfam" id="PF00593">
    <property type="entry name" value="TonB_dep_Rec_b-barrel"/>
    <property type="match status" value="1"/>
</dbReference>
<comment type="subcellular location">
    <subcellularLocation>
        <location evidence="1 12">Cell outer membrane</location>
        <topology evidence="1 12">Multi-pass membrane protein</topology>
    </subcellularLocation>
</comment>
<evidence type="ECO:0000256" key="4">
    <source>
        <dbReference type="ARBA" id="ARBA00022452"/>
    </source>
</evidence>
<dbReference type="InterPro" id="IPR036942">
    <property type="entry name" value="Beta-barrel_TonB_sf"/>
</dbReference>
<organism evidence="14 15">
    <name type="scientific">Fluviibacter phosphoraccumulans</name>
    <dbReference type="NCBI Taxonomy" id="1751046"/>
    <lineage>
        <taxon>Bacteria</taxon>
        <taxon>Pseudomonadati</taxon>
        <taxon>Pseudomonadota</taxon>
        <taxon>Betaproteobacteria</taxon>
        <taxon>Rhodocyclales</taxon>
        <taxon>Fluviibacteraceae</taxon>
        <taxon>Fluviibacter</taxon>
    </lineage>
</organism>
<evidence type="ECO:0000313" key="15">
    <source>
        <dbReference type="Proteomes" id="UP000463961"/>
    </source>
</evidence>
<dbReference type="GO" id="GO:0006811">
    <property type="term" value="P:monoatomic ion transport"/>
    <property type="evidence" value="ECO:0007669"/>
    <property type="project" value="UniProtKB-KW"/>
</dbReference>
<keyword evidence="5 12" id="KW-0812">Transmembrane</keyword>
<keyword evidence="6" id="KW-0732">Signal</keyword>
<reference evidence="15" key="1">
    <citation type="submission" date="2020-01" db="EMBL/GenBank/DDBJ databases">
        <title>Phosphoaccumulans saitamaens gen. nov., sp. nov., a polyphosphate accumulating bacterium isolated from surface river water.</title>
        <authorList>
            <person name="Watanabe K."/>
            <person name="Suda W."/>
        </authorList>
    </citation>
    <scope>NUCLEOTIDE SEQUENCE [LARGE SCALE GENOMIC DNA]</scope>
    <source>
        <strain evidence="15">ICHIAU1</strain>
    </source>
</reference>
<dbReference type="RefSeq" id="WP_162071198.1">
    <property type="nucleotide sequence ID" value="NZ_AP019011.1"/>
</dbReference>
<keyword evidence="7" id="KW-0406">Ion transport</keyword>
<dbReference type="GO" id="GO:0009279">
    <property type="term" value="C:cell outer membrane"/>
    <property type="evidence" value="ECO:0007669"/>
    <property type="project" value="UniProtKB-SubCell"/>
</dbReference>
<gene>
    <name evidence="14" type="ORF">ICHIAU1_04480</name>
</gene>
<dbReference type="Proteomes" id="UP000463961">
    <property type="component" value="Chromosome"/>
</dbReference>
<dbReference type="PANTHER" id="PTHR30069">
    <property type="entry name" value="TONB-DEPENDENT OUTER MEMBRANE RECEPTOR"/>
    <property type="match status" value="1"/>
</dbReference>
<keyword evidence="11 12" id="KW-0998">Cell outer membrane</keyword>
<dbReference type="InterPro" id="IPR039426">
    <property type="entry name" value="TonB-dep_rcpt-like"/>
</dbReference>
<keyword evidence="4 12" id="KW-1134">Transmembrane beta strand</keyword>
<evidence type="ECO:0000256" key="2">
    <source>
        <dbReference type="ARBA" id="ARBA00009810"/>
    </source>
</evidence>
<protein>
    <submittedName>
        <fullName evidence="14">Outer membrane protein</fullName>
    </submittedName>
</protein>
<evidence type="ECO:0000256" key="3">
    <source>
        <dbReference type="ARBA" id="ARBA00022448"/>
    </source>
</evidence>
<evidence type="ECO:0000256" key="8">
    <source>
        <dbReference type="ARBA" id="ARBA00023077"/>
    </source>
</evidence>
<keyword evidence="10" id="KW-0675">Receptor</keyword>
<dbReference type="Gene3D" id="2.170.130.10">
    <property type="entry name" value="TonB-dependent receptor, plug domain"/>
    <property type="match status" value="1"/>
</dbReference>
<dbReference type="PANTHER" id="PTHR30069:SF53">
    <property type="entry name" value="COLICIN I RECEPTOR-RELATED"/>
    <property type="match status" value="1"/>
</dbReference>
<name>A0A679ID10_9RHOO</name>
<keyword evidence="9 12" id="KW-0472">Membrane</keyword>
<dbReference type="Gene3D" id="2.40.170.20">
    <property type="entry name" value="TonB-dependent receptor, beta-barrel domain"/>
    <property type="match status" value="1"/>
</dbReference>
<dbReference type="InterPro" id="IPR000531">
    <property type="entry name" value="Beta-barrel_TonB"/>
</dbReference>
<dbReference type="EMBL" id="AP022345">
    <property type="protein sequence ID" value="BBU68165.1"/>
    <property type="molecule type" value="Genomic_DNA"/>
</dbReference>
<evidence type="ECO:0000256" key="1">
    <source>
        <dbReference type="ARBA" id="ARBA00004571"/>
    </source>
</evidence>
<keyword evidence="3 12" id="KW-0813">Transport</keyword>
<dbReference type="PROSITE" id="PS52016">
    <property type="entry name" value="TONB_DEPENDENT_REC_3"/>
    <property type="match status" value="1"/>
</dbReference>
<dbReference type="InterPro" id="IPR037066">
    <property type="entry name" value="Plug_dom_sf"/>
</dbReference>